<proteinExistence type="predicted"/>
<dbReference type="Proteomes" id="UP000673447">
    <property type="component" value="Unassembled WGS sequence"/>
</dbReference>
<keyword evidence="3" id="KW-1185">Reference proteome</keyword>
<feature type="region of interest" description="Disordered" evidence="1">
    <location>
        <begin position="1"/>
        <end position="30"/>
    </location>
</feature>
<gene>
    <name evidence="2" type="ORF">J5837_15425</name>
</gene>
<dbReference type="RefSeq" id="WP_210537676.1">
    <property type="nucleotide sequence ID" value="NZ_JAGKTC010000004.1"/>
</dbReference>
<reference evidence="2" key="1">
    <citation type="journal article" date="2016" name="Int. J. Syst. Evol. Microbiol.">
        <title>Pseudoxanthomonas helianthi sp. nov., isolated from roots of Jerusalem artichoke (Helianthus tuberosus).</title>
        <authorList>
            <person name="Kittiwongwattana C."/>
            <person name="Thawai C."/>
        </authorList>
    </citation>
    <scope>NUCLEOTIDE SEQUENCE</scope>
    <source>
        <strain evidence="2">110414</strain>
    </source>
</reference>
<reference evidence="2" key="2">
    <citation type="submission" date="2021-03" db="EMBL/GenBank/DDBJ databases">
        <authorList>
            <person name="Cao W."/>
        </authorList>
    </citation>
    <scope>NUCLEOTIDE SEQUENCE</scope>
    <source>
        <strain evidence="2">110414</strain>
    </source>
</reference>
<evidence type="ECO:0000313" key="3">
    <source>
        <dbReference type="Proteomes" id="UP000673447"/>
    </source>
</evidence>
<dbReference type="EMBL" id="JAGKTC010000004">
    <property type="protein sequence ID" value="MBP3985799.1"/>
    <property type="molecule type" value="Genomic_DNA"/>
</dbReference>
<accession>A0A941AUZ4</accession>
<dbReference type="AlphaFoldDB" id="A0A941AUZ4"/>
<protein>
    <submittedName>
        <fullName evidence="2">Uncharacterized protein</fullName>
    </submittedName>
</protein>
<organism evidence="2 3">
    <name type="scientific">Pseudoxanthomonas helianthi</name>
    <dbReference type="NCBI Taxonomy" id="1453541"/>
    <lineage>
        <taxon>Bacteria</taxon>
        <taxon>Pseudomonadati</taxon>
        <taxon>Pseudomonadota</taxon>
        <taxon>Gammaproteobacteria</taxon>
        <taxon>Lysobacterales</taxon>
        <taxon>Lysobacteraceae</taxon>
        <taxon>Pseudoxanthomonas</taxon>
    </lineage>
</organism>
<evidence type="ECO:0000256" key="1">
    <source>
        <dbReference type="SAM" id="MobiDB-lite"/>
    </source>
</evidence>
<evidence type="ECO:0000313" key="2">
    <source>
        <dbReference type="EMBL" id="MBP3985799.1"/>
    </source>
</evidence>
<sequence length="60" mass="6404">MASKKKAGVTNAMKGKPAGSKPGGKELAVSRRRSYVYDHQYGLELQGKTVPAEAKPKSKS</sequence>
<comment type="caution">
    <text evidence="2">The sequence shown here is derived from an EMBL/GenBank/DDBJ whole genome shotgun (WGS) entry which is preliminary data.</text>
</comment>
<name>A0A941AUZ4_9GAMM</name>